<feature type="compositionally biased region" description="Gly residues" evidence="1">
    <location>
        <begin position="435"/>
        <end position="444"/>
    </location>
</feature>
<dbReference type="Proteomes" id="UP001437256">
    <property type="component" value="Unassembled WGS sequence"/>
</dbReference>
<dbReference type="PANTHER" id="PTHR35340:SF5">
    <property type="entry name" value="ASST-DOMAIN-CONTAINING PROTEIN"/>
    <property type="match status" value="1"/>
</dbReference>
<evidence type="ECO:0008006" key="4">
    <source>
        <dbReference type="Google" id="ProtNLM"/>
    </source>
</evidence>
<gene>
    <name evidence="2" type="ORF">AAF712_002349</name>
</gene>
<protein>
    <recommendedName>
        <fullName evidence="4">ASST-domain-containing protein</fullName>
    </recommendedName>
</protein>
<feature type="region of interest" description="Disordered" evidence="1">
    <location>
        <begin position="415"/>
        <end position="451"/>
    </location>
</feature>
<dbReference type="InterPro" id="IPR011048">
    <property type="entry name" value="Haem_d1_sf"/>
</dbReference>
<dbReference type="EMBL" id="JBBXMP010000006">
    <property type="protein sequence ID" value="KAL0070516.1"/>
    <property type="molecule type" value="Genomic_DNA"/>
</dbReference>
<dbReference type="InterPro" id="IPR039535">
    <property type="entry name" value="ASST-like"/>
</dbReference>
<organism evidence="2 3">
    <name type="scientific">Marasmius tenuissimus</name>
    <dbReference type="NCBI Taxonomy" id="585030"/>
    <lineage>
        <taxon>Eukaryota</taxon>
        <taxon>Fungi</taxon>
        <taxon>Dikarya</taxon>
        <taxon>Basidiomycota</taxon>
        <taxon>Agaricomycotina</taxon>
        <taxon>Agaricomycetes</taxon>
        <taxon>Agaricomycetidae</taxon>
        <taxon>Agaricales</taxon>
        <taxon>Marasmiineae</taxon>
        <taxon>Marasmiaceae</taxon>
        <taxon>Marasmius</taxon>
    </lineage>
</organism>
<evidence type="ECO:0000313" key="2">
    <source>
        <dbReference type="EMBL" id="KAL0070516.1"/>
    </source>
</evidence>
<accession>A0ABR3AAX1</accession>
<evidence type="ECO:0000256" key="1">
    <source>
        <dbReference type="SAM" id="MobiDB-lite"/>
    </source>
</evidence>
<sequence length="476" mass="51274">MVWSAAELGETLLFYPVKYKNKDHILVWTGQFSAAGFGSGYNLLVNQSYVVVKNFTTKLDNGVLADFHDAVITKDNTAIMTAYPTQPRDLTQFEGPNPGFIAGGVFQELNIDSGNEVFTWNSLDHVDPSECYVTPGASGGAAEAPWDYFHINSVDKDGSGNYLVSSRHCHAVYYVDGKSGDILWRLGGKNSSFNMGDGTLFSWQHEARWVGDNQISLFDNAAADWETSGPTARGLLLNVDTSAKNVTLARQVYPFVQSVSTSQGSVQILDNGNMLVGFGSRPYFSEYDANGNMLYAVHFGIGDVQSYRAVRAAWVGRPNTRPTLGFSPNDSTGFLASWNGATEVATWELFGSTADQPQKAISLNTSSRSDFETTIVYTGSTDYDFYQVAAKNEKGQHLAYSDFRSRSGNNVAAASNQTVDAPPLDNPETDQTPKGGEGGGGESNGGPAFASTGPGLQTLSIIAVVTIGLLFLNTQS</sequence>
<evidence type="ECO:0000313" key="3">
    <source>
        <dbReference type="Proteomes" id="UP001437256"/>
    </source>
</evidence>
<keyword evidence="3" id="KW-1185">Reference proteome</keyword>
<dbReference type="SUPFAM" id="SSF51004">
    <property type="entry name" value="C-terminal (heme d1) domain of cytochrome cd1-nitrite reductase"/>
    <property type="match status" value="1"/>
</dbReference>
<reference evidence="2 3" key="1">
    <citation type="submission" date="2024-05" db="EMBL/GenBank/DDBJ databases">
        <title>A draft genome resource for the thread blight pathogen Marasmius tenuissimus strain MS-2.</title>
        <authorList>
            <person name="Yulfo-Soto G.E."/>
            <person name="Baruah I.K."/>
            <person name="Amoako-Attah I."/>
            <person name="Bukari Y."/>
            <person name="Meinhardt L.W."/>
            <person name="Bailey B.A."/>
            <person name="Cohen S.P."/>
        </authorList>
    </citation>
    <scope>NUCLEOTIDE SEQUENCE [LARGE SCALE GENOMIC DNA]</scope>
    <source>
        <strain evidence="2 3">MS-2</strain>
    </source>
</reference>
<proteinExistence type="predicted"/>
<dbReference type="PANTHER" id="PTHR35340">
    <property type="entry name" value="PQQ ENZYME REPEAT PROTEIN-RELATED"/>
    <property type="match status" value="1"/>
</dbReference>
<comment type="caution">
    <text evidence="2">The sequence shown here is derived from an EMBL/GenBank/DDBJ whole genome shotgun (WGS) entry which is preliminary data.</text>
</comment>
<dbReference type="Pfam" id="PF14269">
    <property type="entry name" value="Arylsulfotran_2"/>
    <property type="match status" value="1"/>
</dbReference>
<dbReference type="InterPro" id="IPR053143">
    <property type="entry name" value="Arylsulfate_ST"/>
</dbReference>
<name>A0ABR3AAX1_9AGAR</name>